<protein>
    <submittedName>
        <fullName evidence="1">Uncharacterized protein</fullName>
    </submittedName>
</protein>
<sequence>MSADPLWFFRARPL</sequence>
<name>A0A0E9S8S5_ANGAN</name>
<accession>A0A0E9S8S5</accession>
<organism evidence="1">
    <name type="scientific">Anguilla anguilla</name>
    <name type="common">European freshwater eel</name>
    <name type="synonym">Muraena anguilla</name>
    <dbReference type="NCBI Taxonomy" id="7936"/>
    <lineage>
        <taxon>Eukaryota</taxon>
        <taxon>Metazoa</taxon>
        <taxon>Chordata</taxon>
        <taxon>Craniata</taxon>
        <taxon>Vertebrata</taxon>
        <taxon>Euteleostomi</taxon>
        <taxon>Actinopterygii</taxon>
        <taxon>Neopterygii</taxon>
        <taxon>Teleostei</taxon>
        <taxon>Anguilliformes</taxon>
        <taxon>Anguillidae</taxon>
        <taxon>Anguilla</taxon>
    </lineage>
</organism>
<reference evidence="1" key="2">
    <citation type="journal article" date="2015" name="Fish Shellfish Immunol.">
        <title>Early steps in the European eel (Anguilla anguilla)-Vibrio vulnificus interaction in the gills: Role of the RtxA13 toxin.</title>
        <authorList>
            <person name="Callol A."/>
            <person name="Pajuelo D."/>
            <person name="Ebbesson L."/>
            <person name="Teles M."/>
            <person name="MacKenzie S."/>
            <person name="Amaro C."/>
        </authorList>
    </citation>
    <scope>NUCLEOTIDE SEQUENCE</scope>
</reference>
<dbReference type="EMBL" id="GBXM01071492">
    <property type="protein sequence ID" value="JAH37085.1"/>
    <property type="molecule type" value="Transcribed_RNA"/>
</dbReference>
<proteinExistence type="predicted"/>
<evidence type="ECO:0000313" key="1">
    <source>
        <dbReference type="EMBL" id="JAH37085.1"/>
    </source>
</evidence>
<reference evidence="1" key="1">
    <citation type="submission" date="2014-11" db="EMBL/GenBank/DDBJ databases">
        <authorList>
            <person name="Amaro Gonzalez C."/>
        </authorList>
    </citation>
    <scope>NUCLEOTIDE SEQUENCE</scope>
</reference>